<sequence length="60" mass="6812">MLGFIDTSIGLRYEEDAEQTNGDGNQRHEPEHPWPAGEFDEDGANDQTKDYFVEGTRVLL</sequence>
<name>A0A2R6NY62_9APHY</name>
<comment type="caution">
    <text evidence="2">The sequence shown here is derived from an EMBL/GenBank/DDBJ whole genome shotgun (WGS) entry which is preliminary data.</text>
</comment>
<evidence type="ECO:0000256" key="1">
    <source>
        <dbReference type="SAM" id="MobiDB-lite"/>
    </source>
</evidence>
<feature type="region of interest" description="Disordered" evidence="1">
    <location>
        <begin position="1"/>
        <end position="46"/>
    </location>
</feature>
<organism evidence="2 3">
    <name type="scientific">Hermanssonia centrifuga</name>
    <dbReference type="NCBI Taxonomy" id="98765"/>
    <lineage>
        <taxon>Eukaryota</taxon>
        <taxon>Fungi</taxon>
        <taxon>Dikarya</taxon>
        <taxon>Basidiomycota</taxon>
        <taxon>Agaricomycotina</taxon>
        <taxon>Agaricomycetes</taxon>
        <taxon>Polyporales</taxon>
        <taxon>Meruliaceae</taxon>
        <taxon>Hermanssonia</taxon>
    </lineage>
</organism>
<accession>A0A2R6NY62</accession>
<evidence type="ECO:0000313" key="2">
    <source>
        <dbReference type="EMBL" id="PSR79684.1"/>
    </source>
</evidence>
<protein>
    <submittedName>
        <fullName evidence="2">Uncharacterized protein</fullName>
    </submittedName>
</protein>
<dbReference type="EMBL" id="MLYV02000689">
    <property type="protein sequence ID" value="PSR79684.1"/>
    <property type="molecule type" value="Genomic_DNA"/>
</dbReference>
<evidence type="ECO:0000313" key="3">
    <source>
        <dbReference type="Proteomes" id="UP000186601"/>
    </source>
</evidence>
<keyword evidence="3" id="KW-1185">Reference proteome</keyword>
<gene>
    <name evidence="2" type="ORF">PHLCEN_2v6904</name>
</gene>
<dbReference type="Proteomes" id="UP000186601">
    <property type="component" value="Unassembled WGS sequence"/>
</dbReference>
<dbReference type="AlphaFoldDB" id="A0A2R6NY62"/>
<reference evidence="2 3" key="1">
    <citation type="submission" date="2018-02" db="EMBL/GenBank/DDBJ databases">
        <title>Genome sequence of the basidiomycete white-rot fungus Phlebia centrifuga.</title>
        <authorList>
            <person name="Granchi Z."/>
            <person name="Peng M."/>
            <person name="de Vries R.P."/>
            <person name="Hilden K."/>
            <person name="Makela M.R."/>
            <person name="Grigoriev I."/>
            <person name="Riley R."/>
        </authorList>
    </citation>
    <scope>NUCLEOTIDE SEQUENCE [LARGE SCALE GENOMIC DNA]</scope>
    <source>
        <strain evidence="2 3">FBCC195</strain>
    </source>
</reference>
<proteinExistence type="predicted"/>